<dbReference type="AlphaFoldDB" id="A0A839XNV8"/>
<keyword evidence="5" id="KW-1185">Reference proteome</keyword>
<evidence type="ECO:0000256" key="1">
    <source>
        <dbReference type="SAM" id="MobiDB-lite"/>
    </source>
</evidence>
<feature type="domain" description="Septum formation-related" evidence="3">
    <location>
        <begin position="73"/>
        <end position="289"/>
    </location>
</feature>
<feature type="region of interest" description="Disordered" evidence="1">
    <location>
        <begin position="306"/>
        <end position="403"/>
    </location>
</feature>
<accession>A0A839XNV8</accession>
<keyword evidence="2" id="KW-0812">Transmembrane</keyword>
<reference evidence="4 5" key="1">
    <citation type="submission" date="2020-08" db="EMBL/GenBank/DDBJ databases">
        <title>Sequencing the genomes of 1000 actinobacteria strains.</title>
        <authorList>
            <person name="Klenk H.-P."/>
        </authorList>
    </citation>
    <scope>NUCLEOTIDE SEQUENCE [LARGE SCALE GENOMIC DNA]</scope>
    <source>
        <strain evidence="4 5">DSM 45267</strain>
    </source>
</reference>
<gene>
    <name evidence="4" type="ORF">FB384_001432</name>
</gene>
<evidence type="ECO:0000259" key="3">
    <source>
        <dbReference type="Pfam" id="PF13845"/>
    </source>
</evidence>
<keyword evidence="2" id="KW-0472">Membrane</keyword>
<dbReference type="RefSeq" id="WP_183780539.1">
    <property type="nucleotide sequence ID" value="NZ_JACIBS010000001.1"/>
</dbReference>
<comment type="caution">
    <text evidence="4">The sequence shown here is derived from an EMBL/GenBank/DDBJ whole genome shotgun (WGS) entry which is preliminary data.</text>
</comment>
<feature type="compositionally biased region" description="Low complexity" evidence="1">
    <location>
        <begin position="309"/>
        <end position="334"/>
    </location>
</feature>
<protein>
    <submittedName>
        <fullName evidence="4">Putative membrane protein YgcG</fullName>
    </submittedName>
</protein>
<dbReference type="Pfam" id="PF13845">
    <property type="entry name" value="Septum_form"/>
    <property type="match status" value="1"/>
</dbReference>
<proteinExistence type="predicted"/>
<dbReference type="Proteomes" id="UP000564573">
    <property type="component" value="Unassembled WGS sequence"/>
</dbReference>
<keyword evidence="2" id="KW-1133">Transmembrane helix</keyword>
<evidence type="ECO:0000256" key="2">
    <source>
        <dbReference type="SAM" id="Phobius"/>
    </source>
</evidence>
<sequence>MSEEPRRFHPEKPARTKTARRTRVLVAGVFVGAIAAMSLSWLLGWGFETPEERTQERSEVAAKARYQAFSSPAGTCLTWQAADAGDIRKVGCDEPHLFEVIGSIDISDQYPRDAKQPDADTWRTLTEQRCGQKAREYLDGQLDPEGKLSLGVLQPDERRWDSGDRRMHCGLQRTAPGGSLQTLDAPAAELDQSDVWDKGTCLGIEDKSPSDPVDCAEQHSYEMVAVVDLGEEFDSFPSQEDQNKFLDKRCNKLVGDYSGDADLRKQGLITAWDTRTKESWQAGSTRVNCKVGALLDDESGLAPIRGSVAKDAASKPSASAGADDKTSQGSDQNSGGNGNGNGRGSGNDGNGGNGGNGSDGSDGSGDGGGNTGSGLESGGDLDGELDGDVGDVGGDVSGERNGG</sequence>
<organism evidence="4 5">
    <name type="scientific">Prauserella sediminis</name>
    <dbReference type="NCBI Taxonomy" id="577680"/>
    <lineage>
        <taxon>Bacteria</taxon>
        <taxon>Bacillati</taxon>
        <taxon>Actinomycetota</taxon>
        <taxon>Actinomycetes</taxon>
        <taxon>Pseudonocardiales</taxon>
        <taxon>Pseudonocardiaceae</taxon>
        <taxon>Prauserella</taxon>
        <taxon>Prauserella salsuginis group</taxon>
    </lineage>
</organism>
<dbReference type="InterPro" id="IPR026004">
    <property type="entry name" value="Septum_form"/>
</dbReference>
<feature type="compositionally biased region" description="Acidic residues" evidence="1">
    <location>
        <begin position="379"/>
        <end position="389"/>
    </location>
</feature>
<evidence type="ECO:0000313" key="4">
    <source>
        <dbReference type="EMBL" id="MBB3662528.1"/>
    </source>
</evidence>
<feature type="compositionally biased region" description="Gly residues" evidence="1">
    <location>
        <begin position="390"/>
        <end position="403"/>
    </location>
</feature>
<evidence type="ECO:0000313" key="5">
    <source>
        <dbReference type="Proteomes" id="UP000564573"/>
    </source>
</evidence>
<feature type="transmembrane region" description="Helical" evidence="2">
    <location>
        <begin position="24"/>
        <end position="47"/>
    </location>
</feature>
<name>A0A839XNV8_9PSEU</name>
<feature type="compositionally biased region" description="Gly residues" evidence="1">
    <location>
        <begin position="335"/>
        <end position="377"/>
    </location>
</feature>
<dbReference type="EMBL" id="JACIBS010000001">
    <property type="protein sequence ID" value="MBB3662528.1"/>
    <property type="molecule type" value="Genomic_DNA"/>
</dbReference>